<gene>
    <name evidence="2" type="ORF">HZI73_12120</name>
</gene>
<feature type="domain" description="Ribosomal protein eL8/eL30/eS12/Gadd45" evidence="1">
    <location>
        <begin position="4"/>
        <end position="92"/>
    </location>
</feature>
<proteinExistence type="predicted"/>
<dbReference type="AlphaFoldDB" id="A0A8J8SGP9"/>
<dbReference type="Proteomes" id="UP000683246">
    <property type="component" value="Chromosome"/>
</dbReference>
<dbReference type="Pfam" id="PF01248">
    <property type="entry name" value="Ribosomal_L7Ae"/>
    <property type="match status" value="1"/>
</dbReference>
<organism evidence="2 3">
    <name type="scientific">Vallitalea pronyensis</name>
    <dbReference type="NCBI Taxonomy" id="1348613"/>
    <lineage>
        <taxon>Bacteria</taxon>
        <taxon>Bacillati</taxon>
        <taxon>Bacillota</taxon>
        <taxon>Clostridia</taxon>
        <taxon>Lachnospirales</taxon>
        <taxon>Vallitaleaceae</taxon>
        <taxon>Vallitalea</taxon>
    </lineage>
</organism>
<keyword evidence="3" id="KW-1185">Reference proteome</keyword>
<dbReference type="RefSeq" id="WP_212698486.1">
    <property type="nucleotide sequence ID" value="NZ_CP058649.1"/>
</dbReference>
<protein>
    <submittedName>
        <fullName evidence="2">Ribosomal L7Ae/L30e/S12e/Gadd45 family protein</fullName>
    </submittedName>
</protein>
<sequence length="102" mass="11220">MHNKVYSLLGLCQRASRLVSGEFMTEKAVKDKSVQLVVVANDASGNTKKLFNNICNTHNVPLLSFGTKDELGRAIGKEIRASIGVMDEGFAKAIQKAYQYNK</sequence>
<accession>A0A8J8SGP9</accession>
<evidence type="ECO:0000259" key="1">
    <source>
        <dbReference type="Pfam" id="PF01248"/>
    </source>
</evidence>
<dbReference type="InterPro" id="IPR004038">
    <property type="entry name" value="Ribosomal_eL8/eL30/eS12/Gad45"/>
</dbReference>
<dbReference type="SUPFAM" id="SSF55315">
    <property type="entry name" value="L30e-like"/>
    <property type="match status" value="1"/>
</dbReference>
<evidence type="ECO:0000313" key="3">
    <source>
        <dbReference type="Proteomes" id="UP000683246"/>
    </source>
</evidence>
<dbReference type="EMBL" id="CP058649">
    <property type="protein sequence ID" value="QUI22990.1"/>
    <property type="molecule type" value="Genomic_DNA"/>
</dbReference>
<name>A0A8J8SGP9_9FIRM</name>
<dbReference type="Gene3D" id="3.30.1330.30">
    <property type="match status" value="1"/>
</dbReference>
<evidence type="ECO:0000313" key="2">
    <source>
        <dbReference type="EMBL" id="QUI22990.1"/>
    </source>
</evidence>
<reference evidence="2" key="1">
    <citation type="submission" date="2020-07" db="EMBL/GenBank/DDBJ databases">
        <title>Vallitalea pronyensis genome.</title>
        <authorList>
            <person name="Postec A."/>
        </authorList>
    </citation>
    <scope>NUCLEOTIDE SEQUENCE</scope>
    <source>
        <strain evidence="2">FatNI3</strain>
    </source>
</reference>
<dbReference type="InterPro" id="IPR029064">
    <property type="entry name" value="Ribosomal_eL30-like_sf"/>
</dbReference>
<dbReference type="KEGG" id="vpy:HZI73_12120"/>